<dbReference type="EMBL" id="QRUP01000006">
    <property type="protein sequence ID" value="RGR75024.1"/>
    <property type="molecule type" value="Genomic_DNA"/>
</dbReference>
<dbReference type="AlphaFoldDB" id="A0A412G3H8"/>
<dbReference type="PIRSF" id="PIRSF029826">
    <property type="entry name" value="UCP029826_pph"/>
    <property type="match status" value="1"/>
</dbReference>
<name>A0A412G3H8_9FIRM</name>
<reference evidence="1 2" key="1">
    <citation type="submission" date="2018-08" db="EMBL/GenBank/DDBJ databases">
        <title>A genome reference for cultivated species of the human gut microbiota.</title>
        <authorList>
            <person name="Zou Y."/>
            <person name="Xue W."/>
            <person name="Luo G."/>
        </authorList>
    </citation>
    <scope>NUCLEOTIDE SEQUENCE [LARGE SCALE GENOMIC DNA]</scope>
    <source>
        <strain evidence="1 2">AF24-29</strain>
    </source>
</reference>
<dbReference type="InterPro" id="IPR052555">
    <property type="entry name" value="dCTP_Pyrophosphatase"/>
</dbReference>
<dbReference type="RefSeq" id="WP_117894520.1">
    <property type="nucleotide sequence ID" value="NZ_CABJCV010000006.1"/>
</dbReference>
<dbReference type="GO" id="GO:0047429">
    <property type="term" value="F:nucleoside triphosphate diphosphatase activity"/>
    <property type="evidence" value="ECO:0007669"/>
    <property type="project" value="InterPro"/>
</dbReference>
<keyword evidence="2" id="KW-1185">Reference proteome</keyword>
<keyword evidence="1" id="KW-0378">Hydrolase</keyword>
<dbReference type="Proteomes" id="UP000284178">
    <property type="component" value="Unassembled WGS sequence"/>
</dbReference>
<dbReference type="Gene3D" id="1.10.287.1080">
    <property type="entry name" value="MazG-like"/>
    <property type="match status" value="1"/>
</dbReference>
<proteinExistence type="predicted"/>
<dbReference type="Pfam" id="PF12643">
    <property type="entry name" value="MazG-like"/>
    <property type="match status" value="1"/>
</dbReference>
<accession>A0A412G3H8</accession>
<gene>
    <name evidence="1" type="ORF">DWY25_06270</name>
</gene>
<dbReference type="GO" id="GO:0009143">
    <property type="term" value="P:nucleoside triphosphate catabolic process"/>
    <property type="evidence" value="ECO:0007669"/>
    <property type="project" value="InterPro"/>
</dbReference>
<organism evidence="1 2">
    <name type="scientific">Holdemania filiformis</name>
    <dbReference type="NCBI Taxonomy" id="61171"/>
    <lineage>
        <taxon>Bacteria</taxon>
        <taxon>Bacillati</taxon>
        <taxon>Bacillota</taxon>
        <taxon>Erysipelotrichia</taxon>
        <taxon>Erysipelotrichales</taxon>
        <taxon>Erysipelotrichaceae</taxon>
        <taxon>Holdemania</taxon>
    </lineage>
</organism>
<evidence type="ECO:0000313" key="1">
    <source>
        <dbReference type="EMBL" id="RGR75024.1"/>
    </source>
</evidence>
<dbReference type="GeneID" id="83015009"/>
<dbReference type="SUPFAM" id="SSF101386">
    <property type="entry name" value="all-alpha NTP pyrophosphatases"/>
    <property type="match status" value="1"/>
</dbReference>
<dbReference type="InterPro" id="IPR025984">
    <property type="entry name" value="DCTPP"/>
</dbReference>
<protein>
    <submittedName>
        <fullName evidence="1">Nucleotide pyrophosphohydrolase</fullName>
    </submittedName>
</protein>
<dbReference type="CDD" id="cd11537">
    <property type="entry name" value="NTP-PPase_RS21-C6_like"/>
    <property type="match status" value="1"/>
</dbReference>
<evidence type="ECO:0000313" key="2">
    <source>
        <dbReference type="Proteomes" id="UP000284178"/>
    </source>
</evidence>
<comment type="caution">
    <text evidence="1">The sequence shown here is derived from an EMBL/GenBank/DDBJ whole genome shotgun (WGS) entry which is preliminary data.</text>
</comment>
<sequence>MKKALTEIIKFNEERDWDQFHSPENLAKSIAIEAGELLECFQWGSDYDHQKVCEELADVMNYCLLMSDKLGVDAETIILQKLEQNRKKYPVEKAKGKSTKYDQL</sequence>
<dbReference type="PANTHER" id="PTHR46523:SF1">
    <property type="entry name" value="DCTP PYROPHOSPHATASE 1"/>
    <property type="match status" value="1"/>
</dbReference>
<dbReference type="PANTHER" id="PTHR46523">
    <property type="entry name" value="DCTP PYROPHOSPHATASE 1"/>
    <property type="match status" value="1"/>
</dbReference>